<dbReference type="GO" id="GO:0004553">
    <property type="term" value="F:hydrolase activity, hydrolyzing O-glycosyl compounds"/>
    <property type="evidence" value="ECO:0007669"/>
    <property type="project" value="InterPro"/>
</dbReference>
<accession>A0A1B1MZD4</accession>
<comment type="similarity">
    <text evidence="1">Belongs to the glycosyl hydrolase 3 family.</text>
</comment>
<keyword evidence="2" id="KW-0378">Hydrolase</keyword>
<proteinExistence type="inferred from homology"/>
<evidence type="ECO:0000256" key="2">
    <source>
        <dbReference type="ARBA" id="ARBA00022801"/>
    </source>
</evidence>
<dbReference type="PANTHER" id="PTHR42715:SF10">
    <property type="entry name" value="BETA-GLUCOSIDASE"/>
    <property type="match status" value="1"/>
</dbReference>
<dbReference type="EMBL" id="CP014167">
    <property type="protein sequence ID" value="ANS74540.1"/>
    <property type="molecule type" value="Genomic_DNA"/>
</dbReference>
<dbReference type="GO" id="GO:0005975">
    <property type="term" value="P:carbohydrate metabolic process"/>
    <property type="evidence" value="ECO:0007669"/>
    <property type="project" value="InterPro"/>
</dbReference>
<evidence type="ECO:0000313" key="5">
    <source>
        <dbReference type="Proteomes" id="UP000092573"/>
    </source>
</evidence>
<dbReference type="AlphaFoldDB" id="A0A1B1MZD4"/>
<gene>
    <name evidence="4" type="ORF">AWM70_08045</name>
</gene>
<dbReference type="Pfam" id="PF00933">
    <property type="entry name" value="Glyco_hydro_3"/>
    <property type="match status" value="1"/>
</dbReference>
<evidence type="ECO:0000256" key="1">
    <source>
        <dbReference type="ARBA" id="ARBA00005336"/>
    </source>
</evidence>
<evidence type="ECO:0000313" key="4">
    <source>
        <dbReference type="EMBL" id="ANS74540.1"/>
    </source>
</evidence>
<dbReference type="InterPro" id="IPR036962">
    <property type="entry name" value="Glyco_hydro_3_N_sf"/>
</dbReference>
<name>A0A1B1MZD4_9BACL</name>
<protein>
    <recommendedName>
        <fullName evidence="3">Glycoside hydrolase family 3 N-terminal domain-containing protein</fullName>
    </recommendedName>
</protein>
<feature type="domain" description="Glycoside hydrolase family 3 N-terminal" evidence="3">
    <location>
        <begin position="67"/>
        <end position="188"/>
    </location>
</feature>
<dbReference type="InterPro" id="IPR001764">
    <property type="entry name" value="Glyco_hydro_3_N"/>
</dbReference>
<organism evidence="4 5">
    <name type="scientific">Paenibacillus yonginensis</name>
    <dbReference type="NCBI Taxonomy" id="1462996"/>
    <lineage>
        <taxon>Bacteria</taxon>
        <taxon>Bacillati</taxon>
        <taxon>Bacillota</taxon>
        <taxon>Bacilli</taxon>
        <taxon>Bacillales</taxon>
        <taxon>Paenibacillaceae</taxon>
        <taxon>Paenibacillus</taxon>
    </lineage>
</organism>
<sequence length="191" mass="21059">MTRNFDEIIKKMTLQEKASLFSGLDFWHTKGIESLGIPSLMVTDGPHGLRKQAEGADHLGIYDSVPATCFPSAAGLACSWDRDLIYQVGQALGEECQAEDVAVLLGPGANIKRSPLCGRNFEYFSEDPYLSSQMAANHIKGVQSQGVGSSLKHFAANNQEHRRMSVNAEIDERTLREIYLASFETAVDRLH</sequence>
<dbReference type="InterPro" id="IPR017853">
    <property type="entry name" value="GH"/>
</dbReference>
<dbReference type="KEGG" id="pyg:AWM70_08045"/>
<dbReference type="Proteomes" id="UP000092573">
    <property type="component" value="Chromosome"/>
</dbReference>
<dbReference type="SUPFAM" id="SSF51445">
    <property type="entry name" value="(Trans)glycosidases"/>
    <property type="match status" value="1"/>
</dbReference>
<reference evidence="4 5" key="1">
    <citation type="submission" date="2016-01" db="EMBL/GenBank/DDBJ databases">
        <title>Complete Genome Sequence of Paenibacillus yonginensis DCY84, a novel Plant Growth-Promoting Bacteria with Elicitation of Induced Systemic Resistance.</title>
        <authorList>
            <person name="Kim Y.J."/>
            <person name="Yang D.C."/>
            <person name="Sukweenadhi J."/>
        </authorList>
    </citation>
    <scope>NUCLEOTIDE SEQUENCE [LARGE SCALE GENOMIC DNA]</scope>
    <source>
        <strain evidence="4 5">DCY84</strain>
    </source>
</reference>
<dbReference type="STRING" id="1462996.AWM70_08045"/>
<dbReference type="InterPro" id="IPR050288">
    <property type="entry name" value="Cellulose_deg_GH3"/>
</dbReference>
<dbReference type="PRINTS" id="PR00133">
    <property type="entry name" value="GLHYDRLASE3"/>
</dbReference>
<dbReference type="Gene3D" id="3.20.20.300">
    <property type="entry name" value="Glycoside hydrolase, family 3, N-terminal domain"/>
    <property type="match status" value="1"/>
</dbReference>
<evidence type="ECO:0000259" key="3">
    <source>
        <dbReference type="Pfam" id="PF00933"/>
    </source>
</evidence>
<keyword evidence="5" id="KW-1185">Reference proteome</keyword>
<dbReference type="PANTHER" id="PTHR42715">
    <property type="entry name" value="BETA-GLUCOSIDASE"/>
    <property type="match status" value="1"/>
</dbReference>